<evidence type="ECO:0000256" key="1">
    <source>
        <dbReference type="SAM" id="MobiDB-lite"/>
    </source>
</evidence>
<dbReference type="EMBL" id="JMSN01000088">
    <property type="protein sequence ID" value="KDN40708.1"/>
    <property type="molecule type" value="Genomic_DNA"/>
</dbReference>
<evidence type="ECO:0000313" key="3">
    <source>
        <dbReference type="Proteomes" id="UP000027361"/>
    </source>
</evidence>
<evidence type="ECO:0000313" key="2">
    <source>
        <dbReference type="EMBL" id="KDN40708.1"/>
    </source>
</evidence>
<dbReference type="GeneID" id="25265021"/>
<organism evidence="2 3">
    <name type="scientific">Tilletiaria anomala (strain ATCC 24038 / CBS 436.72 / UBC 951)</name>
    <dbReference type="NCBI Taxonomy" id="1037660"/>
    <lineage>
        <taxon>Eukaryota</taxon>
        <taxon>Fungi</taxon>
        <taxon>Dikarya</taxon>
        <taxon>Basidiomycota</taxon>
        <taxon>Ustilaginomycotina</taxon>
        <taxon>Exobasidiomycetes</taxon>
        <taxon>Georgefischeriales</taxon>
        <taxon>Tilletiariaceae</taxon>
        <taxon>Tilletiaria</taxon>
    </lineage>
</organism>
<dbReference type="Proteomes" id="UP000027361">
    <property type="component" value="Unassembled WGS sequence"/>
</dbReference>
<dbReference type="STRING" id="1037660.A0A066VK65"/>
<gene>
    <name evidence="2" type="ORF">K437DRAFT_258579</name>
</gene>
<dbReference type="RefSeq" id="XP_013241485.1">
    <property type="nucleotide sequence ID" value="XM_013386031.1"/>
</dbReference>
<feature type="compositionally biased region" description="Low complexity" evidence="1">
    <location>
        <begin position="1"/>
        <end position="11"/>
    </location>
</feature>
<feature type="compositionally biased region" description="Low complexity" evidence="1">
    <location>
        <begin position="165"/>
        <end position="182"/>
    </location>
</feature>
<feature type="region of interest" description="Disordered" evidence="1">
    <location>
        <begin position="1"/>
        <end position="116"/>
    </location>
</feature>
<feature type="compositionally biased region" description="Low complexity" evidence="1">
    <location>
        <begin position="35"/>
        <end position="63"/>
    </location>
</feature>
<sequence length="231" mass="23635">MPASAATTAAAHGRTPSQVSVPELRLTTDVEDNQAMPASSAMSLSPSARSRSRSGSGAGTALSFSPAAGAGGTGIGAWSGSHAGADAGGSGAAAATTSVPQMYTPPPSSPSSVSRLHLSKVTDPSFWSALHSFLEFHFQTSNAPPTSAQANPNAMAVDQPPPSSSPSTTPSTTRPQHSRTTSLSILHARSPGENEVQRLWEDFFLSQKRHLSSSEVARVRDETGMLGLAGV</sequence>
<name>A0A066VK65_TILAU</name>
<comment type="caution">
    <text evidence="2">The sequence shown here is derived from an EMBL/GenBank/DDBJ whole genome shotgun (WGS) entry which is preliminary data.</text>
</comment>
<feature type="region of interest" description="Disordered" evidence="1">
    <location>
        <begin position="144"/>
        <end position="182"/>
    </location>
</feature>
<keyword evidence="3" id="KW-1185">Reference proteome</keyword>
<dbReference type="HOGENOM" id="CLU_1200528_0_0_1"/>
<dbReference type="InParanoid" id="A0A066VK65"/>
<protein>
    <submittedName>
        <fullName evidence="2">Uncharacterized protein</fullName>
    </submittedName>
</protein>
<dbReference type="AlphaFoldDB" id="A0A066VK65"/>
<reference evidence="2 3" key="1">
    <citation type="submission" date="2014-05" db="EMBL/GenBank/DDBJ databases">
        <title>Draft genome sequence of a rare smut relative, Tilletiaria anomala UBC 951.</title>
        <authorList>
            <consortium name="DOE Joint Genome Institute"/>
            <person name="Toome M."/>
            <person name="Kuo A."/>
            <person name="Henrissat B."/>
            <person name="Lipzen A."/>
            <person name="Tritt A."/>
            <person name="Yoshinaga Y."/>
            <person name="Zane M."/>
            <person name="Barry K."/>
            <person name="Grigoriev I.V."/>
            <person name="Spatafora J.W."/>
            <person name="Aimea M.C."/>
        </authorList>
    </citation>
    <scope>NUCLEOTIDE SEQUENCE [LARGE SCALE GENOMIC DNA]</scope>
    <source>
        <strain evidence="2 3">UBC 951</strain>
    </source>
</reference>
<accession>A0A066VK65</accession>
<proteinExistence type="predicted"/>
<dbReference type="OrthoDB" id="428577at2759"/>